<dbReference type="EMBL" id="RJKL01000001">
    <property type="protein sequence ID" value="ROP28278.1"/>
    <property type="molecule type" value="Genomic_DNA"/>
</dbReference>
<name>A0A3N1GDP7_9ACTN</name>
<comment type="similarity">
    <text evidence="1">Belongs to the universal stress protein A family.</text>
</comment>
<comment type="caution">
    <text evidence="3">The sequence shown here is derived from an EMBL/GenBank/DDBJ whole genome shotgun (WGS) entry which is preliminary data.</text>
</comment>
<dbReference type="Gene3D" id="3.40.50.620">
    <property type="entry name" value="HUPs"/>
    <property type="match status" value="1"/>
</dbReference>
<feature type="domain" description="UspA" evidence="2">
    <location>
        <begin position="13"/>
        <end position="159"/>
    </location>
</feature>
<dbReference type="InterPro" id="IPR006016">
    <property type="entry name" value="UspA"/>
</dbReference>
<evidence type="ECO:0000256" key="1">
    <source>
        <dbReference type="ARBA" id="ARBA00008791"/>
    </source>
</evidence>
<dbReference type="AlphaFoldDB" id="A0A3N1GDP7"/>
<dbReference type="PRINTS" id="PR01438">
    <property type="entry name" value="UNVRSLSTRESS"/>
</dbReference>
<sequence length="294" mass="30391">MIEPGAMTGSAARVIIGFDGSPAASAAIDVGAKLFPGAQAWIVHLWEPPFASETLRRRLWSGTANVDEYVEAVEREGAREAERVAAVGVTLAAAAGWRAEAMVERGYGGDGVQFAQLAEKLDADVVVVASRGLGGTRAVLGSVSDMVVHYAQRPVLVVPHPLLTAESAAVADGPVVTGWDGSSDAEAALTAARALFGDREIEPVAVEDRGGPHPETAGDTVTVLHHDGMLRRSGRAIAGALTAYARTRHAAVLAVGSRGRSAVEEMLLGSVAMASLHQAHRPVLIVHRAGGSPA</sequence>
<accession>A0A3N1GDP7</accession>
<dbReference type="PANTHER" id="PTHR31964">
    <property type="entry name" value="ADENINE NUCLEOTIDE ALPHA HYDROLASES-LIKE SUPERFAMILY PROTEIN"/>
    <property type="match status" value="1"/>
</dbReference>
<evidence type="ECO:0000259" key="2">
    <source>
        <dbReference type="Pfam" id="PF00582"/>
    </source>
</evidence>
<dbReference type="Pfam" id="PF00582">
    <property type="entry name" value="Usp"/>
    <property type="match status" value="2"/>
</dbReference>
<dbReference type="InterPro" id="IPR006015">
    <property type="entry name" value="Universal_stress_UspA"/>
</dbReference>
<dbReference type="SUPFAM" id="SSF52402">
    <property type="entry name" value="Adenine nucleotide alpha hydrolases-like"/>
    <property type="match status" value="2"/>
</dbReference>
<protein>
    <submittedName>
        <fullName evidence="3">Nucleotide-binding universal stress UspA family protein</fullName>
    </submittedName>
</protein>
<evidence type="ECO:0000313" key="4">
    <source>
        <dbReference type="Proteomes" id="UP000271683"/>
    </source>
</evidence>
<gene>
    <name evidence="3" type="ORF">EDD30_1016</name>
</gene>
<reference evidence="3 4" key="1">
    <citation type="submission" date="2018-11" db="EMBL/GenBank/DDBJ databases">
        <title>Sequencing the genomes of 1000 actinobacteria strains.</title>
        <authorList>
            <person name="Klenk H.-P."/>
        </authorList>
    </citation>
    <scope>NUCLEOTIDE SEQUENCE [LARGE SCALE GENOMIC DNA]</scope>
    <source>
        <strain evidence="3 4">DSM 43634</strain>
    </source>
</reference>
<dbReference type="PANTHER" id="PTHR31964:SF113">
    <property type="entry name" value="USPA DOMAIN-CONTAINING PROTEIN"/>
    <property type="match status" value="1"/>
</dbReference>
<evidence type="ECO:0000313" key="3">
    <source>
        <dbReference type="EMBL" id="ROP28278.1"/>
    </source>
</evidence>
<dbReference type="Proteomes" id="UP000271683">
    <property type="component" value="Unassembled WGS sequence"/>
</dbReference>
<proteinExistence type="inferred from homology"/>
<feature type="domain" description="UspA" evidence="2">
    <location>
        <begin position="237"/>
        <end position="287"/>
    </location>
</feature>
<dbReference type="InterPro" id="IPR014729">
    <property type="entry name" value="Rossmann-like_a/b/a_fold"/>
</dbReference>
<dbReference type="Gene3D" id="3.40.50.12370">
    <property type="match status" value="1"/>
</dbReference>
<organism evidence="3 4">
    <name type="scientific">Couchioplanes caeruleus</name>
    <dbReference type="NCBI Taxonomy" id="56438"/>
    <lineage>
        <taxon>Bacteria</taxon>
        <taxon>Bacillati</taxon>
        <taxon>Actinomycetota</taxon>
        <taxon>Actinomycetes</taxon>
        <taxon>Micromonosporales</taxon>
        <taxon>Micromonosporaceae</taxon>
        <taxon>Couchioplanes</taxon>
    </lineage>
</organism>